<evidence type="ECO:0000313" key="3">
    <source>
        <dbReference type="Proteomes" id="UP000228945"/>
    </source>
</evidence>
<evidence type="ECO:0000313" key="2">
    <source>
        <dbReference type="EMBL" id="ATQ44966.1"/>
    </source>
</evidence>
<feature type="compositionally biased region" description="Basic residues" evidence="1">
    <location>
        <begin position="47"/>
        <end position="59"/>
    </location>
</feature>
<dbReference type="AlphaFoldDB" id="A0A2D2B415"/>
<proteinExistence type="predicted"/>
<dbReference type="Pfam" id="PF02620">
    <property type="entry name" value="YceD"/>
    <property type="match status" value="1"/>
</dbReference>
<gene>
    <name evidence="2" type="ORF">CSW64_10345</name>
</gene>
<feature type="compositionally biased region" description="Basic and acidic residues" evidence="1">
    <location>
        <begin position="82"/>
        <end position="94"/>
    </location>
</feature>
<protein>
    <recommendedName>
        <fullName evidence="4">DNA-binding protein</fullName>
    </recommendedName>
</protein>
<feature type="compositionally biased region" description="Basic residues" evidence="1">
    <location>
        <begin position="29"/>
        <end position="39"/>
    </location>
</feature>
<dbReference type="OrthoDB" id="8443793at2"/>
<keyword evidence="3" id="KW-1185">Reference proteome</keyword>
<evidence type="ECO:0000256" key="1">
    <source>
        <dbReference type="SAM" id="MobiDB-lite"/>
    </source>
</evidence>
<evidence type="ECO:0008006" key="4">
    <source>
        <dbReference type="Google" id="ProtNLM"/>
    </source>
</evidence>
<dbReference type="KEGG" id="cmb:CSW64_10345"/>
<accession>A0A2D2B415</accession>
<dbReference type="EMBL" id="CP024201">
    <property type="protein sequence ID" value="ATQ44966.1"/>
    <property type="molecule type" value="Genomic_DNA"/>
</dbReference>
<organism evidence="2 3">
    <name type="scientific">Caulobacter mirabilis</name>
    <dbReference type="NCBI Taxonomy" id="69666"/>
    <lineage>
        <taxon>Bacteria</taxon>
        <taxon>Pseudomonadati</taxon>
        <taxon>Pseudomonadota</taxon>
        <taxon>Alphaproteobacteria</taxon>
        <taxon>Caulobacterales</taxon>
        <taxon>Caulobacteraceae</taxon>
        <taxon>Caulobacter</taxon>
    </lineage>
</organism>
<feature type="compositionally biased region" description="Low complexity" evidence="1">
    <location>
        <begin position="123"/>
        <end position="136"/>
    </location>
</feature>
<feature type="compositionally biased region" description="Basic residues" evidence="1">
    <location>
        <begin position="97"/>
        <end position="110"/>
    </location>
</feature>
<dbReference type="InterPro" id="IPR003772">
    <property type="entry name" value="YceD"/>
</dbReference>
<sequence length="367" mass="39351">MPALGPAGGEIEAISDHAEPLVQVQTRQGGRRGALRRCRAAGPQPRILRRHGCSRHPRGAVRALQPARHPAARSAEGAGPPGRRDRPDPDRDLYSRPGRRLPRARRRRHGGGQAGEEAGRSLLRPGQGAAGRLRGAAGDGGPARRCGADGVRGRRGRSRRVDRLSRLGPRRPVAPRGRAAAEGRCRLGDPTVSQPWTETIRFSDVARGPARRRLEADEATRKALARHLDLVSIESLTADLKVSPWLDGAEIEGRFKAAVTQTCSITAEPFPAAVDGGFSVRVVPAGSPNAPQEDFGEEIDLDPEADDPPDVLEGDLIDLGGYVVEHLSLELDPFPRKPGAVFEPPADTEERSPFAALRALKTEDDAG</sequence>
<dbReference type="Proteomes" id="UP000228945">
    <property type="component" value="Chromosome"/>
</dbReference>
<feature type="compositionally biased region" description="Low complexity" evidence="1">
    <location>
        <begin position="166"/>
        <end position="178"/>
    </location>
</feature>
<feature type="region of interest" description="Disordered" evidence="1">
    <location>
        <begin position="1"/>
        <end position="192"/>
    </location>
</feature>
<name>A0A2D2B415_9CAUL</name>
<reference evidence="2 3" key="1">
    <citation type="submission" date="2017-10" db="EMBL/GenBank/DDBJ databases">
        <title>Genome sequence of Caulobacter mirabilis FWC38.</title>
        <authorList>
            <person name="Fiebig A."/>
            <person name="Crosson S."/>
        </authorList>
    </citation>
    <scope>NUCLEOTIDE SEQUENCE [LARGE SCALE GENOMIC DNA]</scope>
    <source>
        <strain evidence="2 3">FWC 38</strain>
    </source>
</reference>